<dbReference type="InterPro" id="IPR050536">
    <property type="entry name" value="DtxR_MntR_Metal-Reg"/>
</dbReference>
<keyword evidence="7" id="KW-0238">DNA-binding</keyword>
<dbReference type="Pfam" id="PF02742">
    <property type="entry name" value="Fe_dep_repr_C"/>
    <property type="match status" value="1"/>
</dbReference>
<reference evidence="13 14" key="1">
    <citation type="submission" date="2020-12" db="EMBL/GenBank/DDBJ databases">
        <title>Brachybacterium sp. MASK1Z-5, whole genome shotgun sequence.</title>
        <authorList>
            <person name="Tuo L."/>
        </authorList>
    </citation>
    <scope>NUCLEOTIDE SEQUENCE [LARGE SCALE GENOMIC DNA]</scope>
    <source>
        <strain evidence="13 14">MASK1Z-5</strain>
    </source>
</reference>
<evidence type="ECO:0000313" key="14">
    <source>
        <dbReference type="Proteomes" id="UP000612352"/>
    </source>
</evidence>
<dbReference type="SMART" id="SM00529">
    <property type="entry name" value="HTH_DTXR"/>
    <property type="match status" value="1"/>
</dbReference>
<dbReference type="Pfam" id="PF01325">
    <property type="entry name" value="Fe_dep_repress"/>
    <property type="match status" value="1"/>
</dbReference>
<keyword evidence="9" id="KW-0804">Transcription</keyword>
<keyword evidence="4" id="KW-0963">Cytoplasm</keyword>
<accession>A0ABS1B9U7</accession>
<dbReference type="InterPro" id="IPR036390">
    <property type="entry name" value="WH_DNA-bd_sf"/>
</dbReference>
<evidence type="ECO:0000256" key="11">
    <source>
        <dbReference type="ARBA" id="ARBA00032593"/>
    </source>
</evidence>
<evidence type="ECO:0000313" key="13">
    <source>
        <dbReference type="EMBL" id="MBK0330957.1"/>
    </source>
</evidence>
<evidence type="ECO:0000256" key="10">
    <source>
        <dbReference type="ARBA" id="ARBA00023211"/>
    </source>
</evidence>
<evidence type="ECO:0000256" key="8">
    <source>
        <dbReference type="ARBA" id="ARBA00023159"/>
    </source>
</evidence>
<evidence type="ECO:0000256" key="2">
    <source>
        <dbReference type="ARBA" id="ARBA00007871"/>
    </source>
</evidence>
<name>A0ABS1B9U7_9MICO</name>
<dbReference type="SUPFAM" id="SSF47979">
    <property type="entry name" value="Iron-dependent repressor protein, dimerization domain"/>
    <property type="match status" value="1"/>
</dbReference>
<evidence type="ECO:0000259" key="12">
    <source>
        <dbReference type="PROSITE" id="PS50944"/>
    </source>
</evidence>
<dbReference type="InterPro" id="IPR036421">
    <property type="entry name" value="Fe_dep_repressor_sf"/>
</dbReference>
<comment type="subunit">
    <text evidence="3">Homodimer.</text>
</comment>
<dbReference type="InterPro" id="IPR001367">
    <property type="entry name" value="Fe_dep_repressor"/>
</dbReference>
<dbReference type="InterPro" id="IPR022689">
    <property type="entry name" value="Iron_dep_repressor"/>
</dbReference>
<sequence>MNPDELSPVAQDYLKVIWSRTEWGAPPITTGELAQRFGTSAANVTETLKRLDAQGLVARIPYKPVELTEAGAQCAIAMVRRHRLLETYLVEALGYDWDEVHDEAERLEHAVSDTFIARIDAILEHPTADPHGDPIPDADHRWAHPEDARRLASVTGSGRFRVLVVSDADPEVLRTARELGLVPGVELDVDAGESGAAGAGPLVRVLGREGVEVPGSVAEGMLVRPIV</sequence>
<keyword evidence="8" id="KW-0010">Activator</keyword>
<keyword evidence="5" id="KW-0678">Repressor</keyword>
<keyword evidence="10" id="KW-0464">Manganese</keyword>
<dbReference type="EMBL" id="JAEDAJ010000002">
    <property type="protein sequence ID" value="MBK0330957.1"/>
    <property type="molecule type" value="Genomic_DNA"/>
</dbReference>
<dbReference type="InterPro" id="IPR008988">
    <property type="entry name" value="Transcriptional_repressor_C"/>
</dbReference>
<evidence type="ECO:0000256" key="3">
    <source>
        <dbReference type="ARBA" id="ARBA00011738"/>
    </source>
</evidence>
<comment type="caution">
    <text evidence="13">The sequence shown here is derived from an EMBL/GenBank/DDBJ whole genome shotgun (WGS) entry which is preliminary data.</text>
</comment>
<dbReference type="Gene3D" id="1.10.60.10">
    <property type="entry name" value="Iron dependent repressor, metal binding and dimerisation domain"/>
    <property type="match status" value="1"/>
</dbReference>
<evidence type="ECO:0000256" key="5">
    <source>
        <dbReference type="ARBA" id="ARBA00022491"/>
    </source>
</evidence>
<evidence type="ECO:0000256" key="9">
    <source>
        <dbReference type="ARBA" id="ARBA00023163"/>
    </source>
</evidence>
<evidence type="ECO:0000256" key="1">
    <source>
        <dbReference type="ARBA" id="ARBA00004496"/>
    </source>
</evidence>
<gene>
    <name evidence="13" type="ORF">I8D64_06015</name>
</gene>
<keyword evidence="14" id="KW-1185">Reference proteome</keyword>
<proteinExistence type="inferred from homology"/>
<comment type="similarity">
    <text evidence="2">Belongs to the DtxR/MntR family.</text>
</comment>
<dbReference type="InterPro" id="IPR022687">
    <property type="entry name" value="HTH_DTXR"/>
</dbReference>
<evidence type="ECO:0000256" key="7">
    <source>
        <dbReference type="ARBA" id="ARBA00023125"/>
    </source>
</evidence>
<dbReference type="SUPFAM" id="SSF46785">
    <property type="entry name" value="Winged helix' DNA-binding domain"/>
    <property type="match status" value="1"/>
</dbReference>
<dbReference type="PANTHER" id="PTHR33238:SF11">
    <property type="entry name" value="TRANSCRIPTIONAL REGULATOR MNTR"/>
    <property type="match status" value="1"/>
</dbReference>
<evidence type="ECO:0000256" key="6">
    <source>
        <dbReference type="ARBA" id="ARBA00023015"/>
    </source>
</evidence>
<organism evidence="13 14">
    <name type="scientific">Brachybacterium halotolerans</name>
    <dbReference type="NCBI Taxonomy" id="2795215"/>
    <lineage>
        <taxon>Bacteria</taxon>
        <taxon>Bacillati</taxon>
        <taxon>Actinomycetota</taxon>
        <taxon>Actinomycetes</taxon>
        <taxon>Micrococcales</taxon>
        <taxon>Dermabacteraceae</taxon>
        <taxon>Brachybacterium</taxon>
    </lineage>
</organism>
<dbReference type="Proteomes" id="UP000612352">
    <property type="component" value="Unassembled WGS sequence"/>
</dbReference>
<dbReference type="Gene3D" id="1.10.10.10">
    <property type="entry name" value="Winged helix-like DNA-binding domain superfamily/Winged helix DNA-binding domain"/>
    <property type="match status" value="1"/>
</dbReference>
<feature type="domain" description="HTH dtxR-type" evidence="12">
    <location>
        <begin position="6"/>
        <end position="68"/>
    </location>
</feature>
<dbReference type="PROSITE" id="PS50944">
    <property type="entry name" value="HTH_DTXR"/>
    <property type="match status" value="1"/>
</dbReference>
<evidence type="ECO:0000256" key="4">
    <source>
        <dbReference type="ARBA" id="ARBA00022490"/>
    </source>
</evidence>
<keyword evidence="6" id="KW-0805">Transcription regulation</keyword>
<dbReference type="InterPro" id="IPR036388">
    <property type="entry name" value="WH-like_DNA-bd_sf"/>
</dbReference>
<dbReference type="SUPFAM" id="SSF50037">
    <property type="entry name" value="C-terminal domain of transcriptional repressors"/>
    <property type="match status" value="1"/>
</dbReference>
<dbReference type="PANTHER" id="PTHR33238">
    <property type="entry name" value="IRON (METAL) DEPENDENT REPRESSOR, DTXR FAMILY"/>
    <property type="match status" value="1"/>
</dbReference>
<comment type="subcellular location">
    <subcellularLocation>
        <location evidence="1">Cytoplasm</location>
    </subcellularLocation>
</comment>
<dbReference type="RefSeq" id="WP_200501596.1">
    <property type="nucleotide sequence ID" value="NZ_JAEDAJ010000002.1"/>
</dbReference>
<protein>
    <recommendedName>
        <fullName evidence="11">Manganese transport regulator</fullName>
    </recommendedName>
</protein>